<dbReference type="PROSITE" id="PS01238">
    <property type="entry name" value="GDA1_CD39_NTPASE"/>
    <property type="match status" value="1"/>
</dbReference>
<dbReference type="GO" id="GO:0009134">
    <property type="term" value="P:nucleoside diphosphate catabolic process"/>
    <property type="evidence" value="ECO:0007669"/>
    <property type="project" value="TreeGrafter"/>
</dbReference>
<evidence type="ECO:0000256" key="10">
    <source>
        <dbReference type="PIRSR" id="PIRSR600407-2"/>
    </source>
</evidence>
<evidence type="ECO:0000313" key="13">
    <source>
        <dbReference type="Proteomes" id="UP000504607"/>
    </source>
</evidence>
<evidence type="ECO:0000256" key="4">
    <source>
        <dbReference type="ARBA" id="ARBA00030084"/>
    </source>
</evidence>
<dbReference type="RefSeq" id="XP_010922866.1">
    <property type="nucleotide sequence ID" value="XM_010924564.3"/>
</dbReference>
<comment type="catalytic activity">
    <reaction evidence="7">
        <text>a ribonucleoside 5'-triphosphate + 2 H2O = a ribonucleoside 5'-phosphate + 2 phosphate + 2 H(+)</text>
        <dbReference type="Rhea" id="RHEA:36795"/>
        <dbReference type="ChEBI" id="CHEBI:15377"/>
        <dbReference type="ChEBI" id="CHEBI:15378"/>
        <dbReference type="ChEBI" id="CHEBI:43474"/>
        <dbReference type="ChEBI" id="CHEBI:58043"/>
        <dbReference type="ChEBI" id="CHEBI:61557"/>
        <dbReference type="EC" id="3.6.1.5"/>
    </reaction>
</comment>
<dbReference type="GO" id="GO:0004050">
    <property type="term" value="F:apyrase activity"/>
    <property type="evidence" value="ECO:0007669"/>
    <property type="project" value="UniProtKB-EC"/>
</dbReference>
<dbReference type="OrthoDB" id="6372431at2759"/>
<keyword evidence="10" id="KW-0067">ATP-binding</keyword>
<dbReference type="Gene3D" id="3.30.420.150">
    <property type="entry name" value="Exopolyphosphatase. Domain 2"/>
    <property type="match status" value="1"/>
</dbReference>
<gene>
    <name evidence="14" type="primary">LOC105046068</name>
</gene>
<organism evidence="13 14">
    <name type="scientific">Elaeis guineensis var. tenera</name>
    <name type="common">Oil palm</name>
    <dbReference type="NCBI Taxonomy" id="51953"/>
    <lineage>
        <taxon>Eukaryota</taxon>
        <taxon>Viridiplantae</taxon>
        <taxon>Streptophyta</taxon>
        <taxon>Embryophyta</taxon>
        <taxon>Tracheophyta</taxon>
        <taxon>Spermatophyta</taxon>
        <taxon>Magnoliopsida</taxon>
        <taxon>Liliopsida</taxon>
        <taxon>Arecaceae</taxon>
        <taxon>Arecoideae</taxon>
        <taxon>Cocoseae</taxon>
        <taxon>Elaeidinae</taxon>
        <taxon>Elaeis</taxon>
    </lineage>
</organism>
<feature type="active site" description="Proton acceptor" evidence="9">
    <location>
        <position position="166"/>
    </location>
</feature>
<evidence type="ECO:0000256" key="11">
    <source>
        <dbReference type="RuleBase" id="RU003833"/>
    </source>
</evidence>
<dbReference type="PANTHER" id="PTHR11782:SF83">
    <property type="entry name" value="GUANOSINE-DIPHOSPHATASE"/>
    <property type="match status" value="1"/>
</dbReference>
<reference evidence="14" key="1">
    <citation type="submission" date="2025-08" db="UniProtKB">
        <authorList>
            <consortium name="RefSeq"/>
        </authorList>
    </citation>
    <scope>IDENTIFICATION</scope>
</reference>
<proteinExistence type="inferred from homology"/>
<dbReference type="InterPro" id="IPR000407">
    <property type="entry name" value="GDA1_CD39_NTPase"/>
</dbReference>
<name>A0A6I9RB14_ELAGV</name>
<dbReference type="PANTHER" id="PTHR11782">
    <property type="entry name" value="ADENOSINE/GUANOSINE DIPHOSPHATASE"/>
    <property type="match status" value="1"/>
</dbReference>
<comment type="function">
    <text evidence="8">Catalyzes the hydrolysis of phosphoanhydride bonds of nucleoside tri- and di-phosphates.</text>
</comment>
<evidence type="ECO:0000256" key="5">
    <source>
        <dbReference type="ARBA" id="ARBA00031428"/>
    </source>
</evidence>
<dbReference type="Pfam" id="PF01150">
    <property type="entry name" value="GDA1_CD39"/>
    <property type="match status" value="1"/>
</dbReference>
<protein>
    <recommendedName>
        <fullName evidence="2">apyrase</fullName>
        <ecNumber evidence="2">3.6.1.5</ecNumber>
    </recommendedName>
    <alternativeName>
        <fullName evidence="5">ATP-diphosphatase</fullName>
    </alternativeName>
    <alternativeName>
        <fullName evidence="6">ATP-diphosphohydrolase</fullName>
    </alternativeName>
    <alternativeName>
        <fullName evidence="4">Adenosine diphosphatase</fullName>
    </alternativeName>
</protein>
<keyword evidence="13" id="KW-1185">Reference proteome</keyword>
<keyword evidence="3 11" id="KW-0378">Hydrolase</keyword>
<dbReference type="FunFam" id="3.30.420.150:FF:000008">
    <property type="entry name" value="Apyrase 1"/>
    <property type="match status" value="1"/>
</dbReference>
<evidence type="ECO:0000256" key="12">
    <source>
        <dbReference type="SAM" id="SignalP"/>
    </source>
</evidence>
<evidence type="ECO:0000256" key="7">
    <source>
        <dbReference type="ARBA" id="ARBA00049175"/>
    </source>
</evidence>
<feature type="chain" id="PRO_5026867323" description="apyrase" evidence="12">
    <location>
        <begin position="23"/>
        <end position="459"/>
    </location>
</feature>
<evidence type="ECO:0000256" key="8">
    <source>
        <dbReference type="ARBA" id="ARBA00055524"/>
    </source>
</evidence>
<dbReference type="Proteomes" id="UP000504607">
    <property type="component" value="Chromosome 5"/>
</dbReference>
<comment type="similarity">
    <text evidence="1 11">Belongs to the GDA1/CD39 NTPase family.</text>
</comment>
<evidence type="ECO:0000256" key="3">
    <source>
        <dbReference type="ARBA" id="ARBA00022801"/>
    </source>
</evidence>
<dbReference type="GO" id="GO:0005524">
    <property type="term" value="F:ATP binding"/>
    <property type="evidence" value="ECO:0007669"/>
    <property type="project" value="UniProtKB-KW"/>
</dbReference>
<keyword evidence="12" id="KW-0732">Signal</keyword>
<feature type="binding site" evidence="10">
    <location>
        <begin position="196"/>
        <end position="200"/>
    </location>
    <ligand>
        <name>ATP</name>
        <dbReference type="ChEBI" id="CHEBI:30616"/>
    </ligand>
</feature>
<feature type="signal peptide" evidence="12">
    <location>
        <begin position="1"/>
        <end position="22"/>
    </location>
</feature>
<evidence type="ECO:0000256" key="1">
    <source>
        <dbReference type="ARBA" id="ARBA00009283"/>
    </source>
</evidence>
<dbReference type="GO" id="GO:0016020">
    <property type="term" value="C:membrane"/>
    <property type="evidence" value="ECO:0007669"/>
    <property type="project" value="TreeGrafter"/>
</dbReference>
<evidence type="ECO:0000256" key="9">
    <source>
        <dbReference type="PIRSR" id="PIRSR600407-1"/>
    </source>
</evidence>
<accession>A0A6I9RB14</accession>
<keyword evidence="10" id="KW-0547">Nucleotide-binding</keyword>
<dbReference type="GO" id="GO:0017110">
    <property type="term" value="F:nucleoside diphosphate phosphatase activity"/>
    <property type="evidence" value="ECO:0007669"/>
    <property type="project" value="TreeGrafter"/>
</dbReference>
<evidence type="ECO:0000313" key="14">
    <source>
        <dbReference type="RefSeq" id="XP_010922866.1"/>
    </source>
</evidence>
<evidence type="ECO:0000256" key="6">
    <source>
        <dbReference type="ARBA" id="ARBA00032306"/>
    </source>
</evidence>
<sequence length="459" mass="50096">MAPPLLLRALSLLFLLPLVVDGSVLGRKAAAGGRVGREIESYAVIFDAGSTGSRVHVFRFDENMDLLYLGDDIELFVQVKPGLSSYADDPQKAANSLIPLLEEAEGVVPEELQPTTPVRLGATAGLRNLGEEKSEEILQAVRDLFQNNSLFEYKSEWITVLEGYQEGSYLWVAMNYLLGNLGNRYSDTVGVVDLGGGSVQMAYALSEQAAANAPNVSIGGDPYVTKQLLNETNYYLYAYSYLNYGLLAARAGILEAADEPYNYCMLGGYTGSYEYNGEVYNASASPSGSSYSKCRTETIKVLKINETCAYEDCTFGGVWSGGGGDGQKNLYVASFFYDRAAQVGFIDSEKPNALVTPSDFEEATKMACKLSLEEANVTYPNVAEEDLPYICMDLVYEYTLLVDGFGLEPSQEIILVTKVEYGDSYVGAAWPLGSAIEVVSSQSTQSLAMKNLRRLWLQQ</sequence>
<dbReference type="Gene3D" id="3.30.420.40">
    <property type="match status" value="1"/>
</dbReference>
<evidence type="ECO:0000256" key="2">
    <source>
        <dbReference type="ARBA" id="ARBA00012148"/>
    </source>
</evidence>
<dbReference type="InParanoid" id="A0A6I9RB14"/>
<dbReference type="EC" id="3.6.1.5" evidence="2"/>
<dbReference type="AlphaFoldDB" id="A0A6I9RB14"/>